<dbReference type="OrthoDB" id="3192509at2"/>
<sequence length="235" mass="24936">MTGVAALAERCVRLARDRRALVGVAGAPGAGKSTVAAALVAALGERDVPAVVVPMDGFHLADAALVRLGRRERKGAPDTFDVAGYLALLGRLRDEGATVWAPEFRREIEDAVAGAIEVPPAVRVVVTEGNYLLGSLTPDRTVVTSAADPWVGVRGLLDEVWYLDLPDDVRRARLVARHVAHGRTPADAEAWVARSDEANARVVAALRDRADLVVDGSGLERHLPAPSRPEEGART</sequence>
<dbReference type="RefSeq" id="WP_100421643.1">
    <property type="nucleotide sequence ID" value="NZ_BOOX01000004.1"/>
</dbReference>
<dbReference type="Gene3D" id="3.40.50.300">
    <property type="entry name" value="P-loop containing nucleotide triphosphate hydrolases"/>
    <property type="match status" value="3"/>
</dbReference>
<gene>
    <name evidence="2" type="ORF">CLV28_0434</name>
</gene>
<dbReference type="PANTHER" id="PTHR10285">
    <property type="entry name" value="URIDINE KINASE"/>
    <property type="match status" value="1"/>
</dbReference>
<keyword evidence="3" id="KW-1185">Reference proteome</keyword>
<dbReference type="InterPro" id="IPR006083">
    <property type="entry name" value="PRK/URK"/>
</dbReference>
<keyword evidence="2" id="KW-0808">Transferase</keyword>
<dbReference type="GO" id="GO:0016301">
    <property type="term" value="F:kinase activity"/>
    <property type="evidence" value="ECO:0007669"/>
    <property type="project" value="UniProtKB-KW"/>
</dbReference>
<name>A0A2M9CZ85_9CELL</name>
<organism evidence="2 3">
    <name type="scientific">Sediminihabitans luteus</name>
    <dbReference type="NCBI Taxonomy" id="1138585"/>
    <lineage>
        <taxon>Bacteria</taxon>
        <taxon>Bacillati</taxon>
        <taxon>Actinomycetota</taxon>
        <taxon>Actinomycetes</taxon>
        <taxon>Micrococcales</taxon>
        <taxon>Cellulomonadaceae</taxon>
        <taxon>Sediminihabitans</taxon>
    </lineage>
</organism>
<evidence type="ECO:0000313" key="3">
    <source>
        <dbReference type="Proteomes" id="UP000231693"/>
    </source>
</evidence>
<dbReference type="NCBIfam" id="NF006743">
    <property type="entry name" value="PRK09270.1-2"/>
    <property type="match status" value="1"/>
</dbReference>
<dbReference type="GO" id="GO:0005524">
    <property type="term" value="F:ATP binding"/>
    <property type="evidence" value="ECO:0007669"/>
    <property type="project" value="InterPro"/>
</dbReference>
<dbReference type="Pfam" id="PF00485">
    <property type="entry name" value="PRK"/>
    <property type="match status" value="1"/>
</dbReference>
<evidence type="ECO:0000313" key="2">
    <source>
        <dbReference type="EMBL" id="PJJ77220.1"/>
    </source>
</evidence>
<feature type="domain" description="Phosphoribulokinase/uridine kinase" evidence="1">
    <location>
        <begin position="22"/>
        <end position="215"/>
    </location>
</feature>
<accession>A0A2M9CZ85</accession>
<dbReference type="SUPFAM" id="SSF52540">
    <property type="entry name" value="P-loop containing nucleoside triphosphate hydrolases"/>
    <property type="match status" value="1"/>
</dbReference>
<proteinExistence type="predicted"/>
<reference evidence="2 3" key="1">
    <citation type="submission" date="2017-11" db="EMBL/GenBank/DDBJ databases">
        <title>Genomic Encyclopedia of Archaeal and Bacterial Type Strains, Phase II (KMG-II): From Individual Species to Whole Genera.</title>
        <authorList>
            <person name="Goeker M."/>
        </authorList>
    </citation>
    <scope>NUCLEOTIDE SEQUENCE [LARGE SCALE GENOMIC DNA]</scope>
    <source>
        <strain evidence="2 3">DSM 25478</strain>
    </source>
</reference>
<protein>
    <submittedName>
        <fullName evidence="2">Pantothenate kinase</fullName>
    </submittedName>
</protein>
<dbReference type="Proteomes" id="UP000231693">
    <property type="component" value="Unassembled WGS sequence"/>
</dbReference>
<dbReference type="InterPro" id="IPR027417">
    <property type="entry name" value="P-loop_NTPase"/>
</dbReference>
<evidence type="ECO:0000259" key="1">
    <source>
        <dbReference type="Pfam" id="PF00485"/>
    </source>
</evidence>
<keyword evidence="2" id="KW-0418">Kinase</keyword>
<dbReference type="AlphaFoldDB" id="A0A2M9CZ85"/>
<comment type="caution">
    <text evidence="2">The sequence shown here is derived from an EMBL/GenBank/DDBJ whole genome shotgun (WGS) entry which is preliminary data.</text>
</comment>
<dbReference type="EMBL" id="PGFE01000001">
    <property type="protein sequence ID" value="PJJ77220.1"/>
    <property type="molecule type" value="Genomic_DNA"/>
</dbReference>